<dbReference type="EMBL" id="CP017147">
    <property type="protein sequence ID" value="AOO83464.1"/>
    <property type="molecule type" value="Genomic_DNA"/>
</dbReference>
<protein>
    <submittedName>
        <fullName evidence="1">Uncharacterized protein</fullName>
    </submittedName>
</protein>
<dbReference type="AlphaFoldDB" id="A0A1D7U804"/>
<organism evidence="1 2">
    <name type="scientific">Bosea vaviloviae</name>
    <dbReference type="NCBI Taxonomy" id="1526658"/>
    <lineage>
        <taxon>Bacteria</taxon>
        <taxon>Pseudomonadati</taxon>
        <taxon>Pseudomonadota</taxon>
        <taxon>Alphaproteobacteria</taxon>
        <taxon>Hyphomicrobiales</taxon>
        <taxon>Boseaceae</taxon>
        <taxon>Bosea</taxon>
    </lineage>
</organism>
<name>A0A1D7U804_9HYPH</name>
<accession>A0A1D7U804</accession>
<reference evidence="1 2" key="1">
    <citation type="journal article" date="2015" name="Antonie Van Leeuwenhoek">
        <title>Bosea vaviloviae sp. nov., a new species of slow-growing rhizobia isolated from nodules of the relict species Vavilovia formosa (Stev.) Fed.</title>
        <authorList>
            <person name="Safronova V.I."/>
            <person name="Kuznetsova I.G."/>
            <person name="Sazanova A.L."/>
            <person name="Kimeklis A.K."/>
            <person name="Belimov A.A."/>
            <person name="Andronov E.E."/>
            <person name="Pinaev A.G."/>
            <person name="Chizhevskaya E.P."/>
            <person name="Pukhaev A.R."/>
            <person name="Popov K.P."/>
            <person name="Willems A."/>
            <person name="Tikhonovich I.A."/>
        </authorList>
    </citation>
    <scope>NUCLEOTIDE SEQUENCE [LARGE SCALE GENOMIC DNA]</scope>
    <source>
        <strain evidence="1 2">Vaf18</strain>
    </source>
</reference>
<dbReference type="KEGG" id="bvv:BHK69_26175"/>
<evidence type="ECO:0000313" key="2">
    <source>
        <dbReference type="Proteomes" id="UP000094969"/>
    </source>
</evidence>
<sequence>MTDVDHRQGGDASVPDALPDNIVLLSSEAIQNIVYIKGSLVFSDGMPHDLEPEIPKPTEGGTWKLNMPGARVKTRPVAQSFKNICGGEDHLYKLEKIGDRSPEELNFYFGVVVTFLIGDETFNTNIYLGQGSWLLANNWWIGGGAIAAPDGKSAVLPLISPSGLTAQVFELGWHTDSGFALNAWF</sequence>
<proteinExistence type="predicted"/>
<keyword evidence="2" id="KW-1185">Reference proteome</keyword>
<dbReference type="OrthoDB" id="8481488at2"/>
<evidence type="ECO:0000313" key="1">
    <source>
        <dbReference type="EMBL" id="AOO83464.1"/>
    </source>
</evidence>
<dbReference type="Proteomes" id="UP000094969">
    <property type="component" value="Chromosome"/>
</dbReference>
<dbReference type="RefSeq" id="WP_069692664.1">
    <property type="nucleotide sequence ID" value="NZ_CP017147.1"/>
</dbReference>
<gene>
    <name evidence="1" type="ORF">BHK69_26175</name>
</gene>